<dbReference type="InterPro" id="IPR000396">
    <property type="entry name" value="Pdiesterase2"/>
</dbReference>
<evidence type="ECO:0000313" key="2">
    <source>
        <dbReference type="EMBL" id="WZJ21251.1"/>
    </source>
</evidence>
<dbReference type="Gene3D" id="3.60.15.10">
    <property type="entry name" value="Ribonuclease Z/Hydroxyacylglutathione hydrolase-like"/>
    <property type="match status" value="1"/>
</dbReference>
<dbReference type="CDD" id="cd07735">
    <property type="entry name" value="class_II_PDE_MBL-fold"/>
    <property type="match status" value="1"/>
</dbReference>
<dbReference type="Proteomes" id="UP001479520">
    <property type="component" value="Chromosome"/>
</dbReference>
<dbReference type="GO" id="GO:0004114">
    <property type="term" value="F:3',5'-cyclic-nucleotide phosphodiesterase activity"/>
    <property type="evidence" value="ECO:0007669"/>
    <property type="project" value="UniProtKB-EC"/>
</dbReference>
<protein>
    <submittedName>
        <fullName evidence="2">3',5'-cyclic-nucleotide phosphodiesterase</fullName>
        <ecNumber evidence="2">3.1.4.17</ecNumber>
    </submittedName>
</protein>
<evidence type="ECO:0000259" key="1">
    <source>
        <dbReference type="SMART" id="SM00849"/>
    </source>
</evidence>
<dbReference type="Pfam" id="PF12706">
    <property type="entry name" value="Lactamase_B_2"/>
    <property type="match status" value="1"/>
</dbReference>
<keyword evidence="3" id="KW-1185">Reference proteome</keyword>
<dbReference type="RefSeq" id="WP_341743586.1">
    <property type="nucleotide sequence ID" value="NZ_CP151406.1"/>
</dbReference>
<name>A0ABZ2XF39_9RHOO</name>
<dbReference type="PANTHER" id="PTHR28283">
    <property type="entry name" value="3',5'-CYCLIC-NUCLEOTIDE PHOSPHODIESTERASE 1"/>
    <property type="match status" value="1"/>
</dbReference>
<dbReference type="EC" id="3.1.4.17" evidence="2"/>
<dbReference type="InterPro" id="IPR036866">
    <property type="entry name" value="RibonucZ/Hydroxyglut_hydro"/>
</dbReference>
<dbReference type="SMART" id="SM00849">
    <property type="entry name" value="Lactamase_B"/>
    <property type="match status" value="1"/>
</dbReference>
<dbReference type="EMBL" id="CP151406">
    <property type="protein sequence ID" value="WZJ21251.1"/>
    <property type="molecule type" value="Genomic_DNA"/>
</dbReference>
<feature type="domain" description="Metallo-beta-lactamase" evidence="1">
    <location>
        <begin position="17"/>
        <end position="199"/>
    </location>
</feature>
<dbReference type="PANTHER" id="PTHR28283:SF1">
    <property type="entry name" value="3',5'-CYCLIC-NUCLEOTIDE PHOSPHODIESTERASE 1"/>
    <property type="match status" value="1"/>
</dbReference>
<reference evidence="2 3" key="1">
    <citation type="submission" date="2024-04" db="EMBL/GenBank/DDBJ databases">
        <title>Dissimilatory iodate-reducing microorganisms contribute to the enrichment of iodine in groundwater.</title>
        <authorList>
            <person name="Jiang Z."/>
        </authorList>
    </citation>
    <scope>NUCLEOTIDE SEQUENCE [LARGE SCALE GENOMIC DNA]</scope>
    <source>
        <strain evidence="2 3">NCP973</strain>
    </source>
</reference>
<accession>A0ABZ2XF39</accession>
<dbReference type="PRINTS" id="PR00388">
    <property type="entry name" value="PDIESTERASE2"/>
</dbReference>
<sequence length="255" mass="27607">MELRVLGCSGGIGGAAQRTTALLLDRDILIDAGSGVGDLSMDALCRIDHVCLTHAHLDHIAFLPLLVDTVAGMRQTPLTVHAPAAVIEALQRHVFNGTIWPDFSRLPTTDAPFMRYRELSLGQVLRLGERTILPLPVDHSVPAAAYRIDSGQASLVFSGDTGPCDAFWQAVNAIDNLRILIIECAFPDRERDLAVLSKHFCPSMLADGLAKLERACDLYITHLKPGQAEATLAEVESCLGHLAPRRLSNGLVLTF</sequence>
<organism evidence="2 3">
    <name type="scientific">Azonexus hydrophilus</name>
    <dbReference type="NCBI Taxonomy" id="418702"/>
    <lineage>
        <taxon>Bacteria</taxon>
        <taxon>Pseudomonadati</taxon>
        <taxon>Pseudomonadota</taxon>
        <taxon>Betaproteobacteria</taxon>
        <taxon>Rhodocyclales</taxon>
        <taxon>Azonexaceae</taxon>
        <taxon>Azonexus</taxon>
    </lineage>
</organism>
<proteinExistence type="predicted"/>
<dbReference type="SUPFAM" id="SSF56281">
    <property type="entry name" value="Metallo-hydrolase/oxidoreductase"/>
    <property type="match status" value="1"/>
</dbReference>
<evidence type="ECO:0000313" key="3">
    <source>
        <dbReference type="Proteomes" id="UP001479520"/>
    </source>
</evidence>
<gene>
    <name evidence="2" type="ORF">AADV58_15055</name>
</gene>
<dbReference type="InterPro" id="IPR001279">
    <property type="entry name" value="Metallo-B-lactamas"/>
</dbReference>
<keyword evidence="2" id="KW-0378">Hydrolase</keyword>